<evidence type="ECO:0000256" key="1">
    <source>
        <dbReference type="ARBA" id="ARBA00008007"/>
    </source>
</evidence>
<evidence type="ECO:0000313" key="3">
    <source>
        <dbReference type="EMBL" id="KRN94433.1"/>
    </source>
</evidence>
<comment type="caution">
    <text evidence="3">The sequence shown here is derived from an EMBL/GenBank/DDBJ whole genome shotgun (WGS) entry which is preliminary data.</text>
</comment>
<evidence type="ECO:0000313" key="4">
    <source>
        <dbReference type="Proteomes" id="UP000051859"/>
    </source>
</evidence>
<dbReference type="SUPFAM" id="SSF53271">
    <property type="entry name" value="PRTase-like"/>
    <property type="match status" value="1"/>
</dbReference>
<dbReference type="Pfam" id="PF00156">
    <property type="entry name" value="Pribosyltran"/>
    <property type="match status" value="1"/>
</dbReference>
<organism evidence="3 4">
    <name type="scientific">Pediococcus stilesii</name>
    <dbReference type="NCBI Taxonomy" id="331679"/>
    <lineage>
        <taxon>Bacteria</taxon>
        <taxon>Bacillati</taxon>
        <taxon>Bacillota</taxon>
        <taxon>Bacilli</taxon>
        <taxon>Lactobacillales</taxon>
        <taxon>Lactobacillaceae</taxon>
        <taxon>Pediococcus</taxon>
    </lineage>
</organism>
<reference evidence="3 4" key="1">
    <citation type="journal article" date="2015" name="Genome Announc.">
        <title>Expanding the biotechnology potential of lactobacilli through comparative genomics of 213 strains and associated genera.</title>
        <authorList>
            <person name="Sun Z."/>
            <person name="Harris H.M."/>
            <person name="McCann A."/>
            <person name="Guo C."/>
            <person name="Argimon S."/>
            <person name="Zhang W."/>
            <person name="Yang X."/>
            <person name="Jeffery I.B."/>
            <person name="Cooney J.C."/>
            <person name="Kagawa T.F."/>
            <person name="Liu W."/>
            <person name="Song Y."/>
            <person name="Salvetti E."/>
            <person name="Wrobel A."/>
            <person name="Rasinkangas P."/>
            <person name="Parkhill J."/>
            <person name="Rea M.C."/>
            <person name="O'Sullivan O."/>
            <person name="Ritari J."/>
            <person name="Douillard F.P."/>
            <person name="Paul Ross R."/>
            <person name="Yang R."/>
            <person name="Briner A.E."/>
            <person name="Felis G.E."/>
            <person name="de Vos W.M."/>
            <person name="Barrangou R."/>
            <person name="Klaenhammer T.R."/>
            <person name="Caufield P.W."/>
            <person name="Cui Y."/>
            <person name="Zhang H."/>
            <person name="O'Toole P.W."/>
        </authorList>
    </citation>
    <scope>NUCLEOTIDE SEQUENCE [LARGE SCALE GENOMIC DNA]</scope>
    <source>
        <strain evidence="3 4">DSM 18001</strain>
    </source>
</reference>
<name>A0A0R2KYA7_9LACO</name>
<dbReference type="AlphaFoldDB" id="A0A0R2KYA7"/>
<protein>
    <submittedName>
        <fullName evidence="3">Amidophosphoribosyltransferase</fullName>
    </submittedName>
</protein>
<gene>
    <name evidence="3" type="ORF">IV81_GL001357</name>
</gene>
<dbReference type="InterPro" id="IPR051910">
    <property type="entry name" value="ComF/GntX_DNA_util-trans"/>
</dbReference>
<dbReference type="EMBL" id="JQBX01000005">
    <property type="protein sequence ID" value="KRN94433.1"/>
    <property type="molecule type" value="Genomic_DNA"/>
</dbReference>
<keyword evidence="3" id="KW-0328">Glycosyltransferase</keyword>
<dbReference type="STRING" id="331679.IV81_GL001357"/>
<dbReference type="CDD" id="cd06223">
    <property type="entry name" value="PRTases_typeI"/>
    <property type="match status" value="1"/>
</dbReference>
<dbReference type="InterPro" id="IPR029057">
    <property type="entry name" value="PRTase-like"/>
</dbReference>
<comment type="similarity">
    <text evidence="1">Belongs to the ComF/GntX family.</text>
</comment>
<dbReference type="GO" id="GO:0016757">
    <property type="term" value="F:glycosyltransferase activity"/>
    <property type="evidence" value="ECO:0007669"/>
    <property type="project" value="UniProtKB-KW"/>
</dbReference>
<evidence type="ECO:0000259" key="2">
    <source>
        <dbReference type="Pfam" id="PF00156"/>
    </source>
</evidence>
<dbReference type="PANTHER" id="PTHR47505">
    <property type="entry name" value="DNA UTILIZATION PROTEIN YHGH"/>
    <property type="match status" value="1"/>
</dbReference>
<keyword evidence="4" id="KW-1185">Reference proteome</keyword>
<proteinExistence type="inferred from homology"/>
<dbReference type="PATRIC" id="fig|331679.3.peg.1389"/>
<dbReference type="PANTHER" id="PTHR47505:SF1">
    <property type="entry name" value="DNA UTILIZATION PROTEIN YHGH"/>
    <property type="match status" value="1"/>
</dbReference>
<keyword evidence="3" id="KW-0808">Transferase</keyword>
<dbReference type="Proteomes" id="UP000051859">
    <property type="component" value="Unassembled WGS sequence"/>
</dbReference>
<feature type="domain" description="Phosphoribosyltransferase" evidence="2">
    <location>
        <begin position="96"/>
        <end position="149"/>
    </location>
</feature>
<dbReference type="Gene3D" id="3.40.50.2020">
    <property type="match status" value="1"/>
</dbReference>
<sequence length="150" mass="17492">MFQYNAMMRAFFKSYKFQGDYALRLVFRERFVNFIKNSIKENEQIVPIPIDEDTMKARGFNQVTGLIEGLDFLNVLSNQRTENSKHQFQRNREERLAHVNTFKAIDNHAIDGQNVLLVDDIYTTGTTIRQAADVLKKQGVRTVRSITLCR</sequence>
<accession>A0A0R2KYA7</accession>
<dbReference type="InterPro" id="IPR000836">
    <property type="entry name" value="PRTase_dom"/>
</dbReference>